<dbReference type="Gene3D" id="1.25.40.10">
    <property type="entry name" value="Tetratricopeptide repeat domain"/>
    <property type="match status" value="1"/>
</dbReference>
<keyword evidence="6" id="KW-1185">Reference proteome</keyword>
<dbReference type="Pfam" id="PF00535">
    <property type="entry name" value="Glycos_transf_2"/>
    <property type="match status" value="2"/>
</dbReference>
<proteinExistence type="inferred from homology"/>
<gene>
    <name evidence="5" type="ORF">BBD40_18935</name>
</gene>
<keyword evidence="3" id="KW-0808">Transferase</keyword>
<sequence>MKQHSITLCSIVRHEEDKLERCLESVQGIVDEIIIINLGIRMDTVSLANQYAAKILNISNFSDLLEAKNYARQLATCDFILCLDANEYLEQKNTHFLTQSFTSDYYFFKIRTIYKFGLVETHSSLRLFSRKKGFVFKEDPVEQVDIKDPFEVTGDFMQNVIYRDPLRNGNKCEDDEMNLELKLIEEEFDLHPTLSSYFNYLIESRMVDNKGYLNIDLSRSSGLYPNSLHASKVIVYKVQNLIRQKLYQEAMDILKDGLVLFPNFTDLNFLLGVLYSEINYLKDAERAFLKCLEIGETNSPFYYSIEGTGTYFANAYLADIYVKLDQYELAGQHIVRSISDQKGIIPFFALFIEIFKNAVPEDLLSKIKIIYGEDYSAFADLLSKYLYSIRHPLALLIFDEESFAIDNKLKAWRLQVQGKYEESKEILSQNLCDVEHREVIFLSIITKDINFFEKFRDNIDPQEWEFFARMVERVRIDLYDVKVQLSRKIKNLFYDIFMLREYEVVEYVIHQVNDSIIRYELARLLYEYQFSELALQAIVEPHKPTEKSKVFLLAGRILKKLDMYGDAYHYYLRALEDRPPTLEKLFNIYELATIVGDESTQIEYLNRMSKVIPESDWVKAKRRITGNSKENLIEYFLKNQNKPLVSLIIRTKNRPDLLKRCLNSVESQIYPSIEVVVVNDGGTDVSQLCEDLRFQVRYIVHEESKGRAAALNAGLLSATGEYINFLDDDDLLYSTHVAMLVKTILNEEVPVVYSDSMLRMEAMSEQDWVVIHKKQEYSQEFDRALLRRMNFLPILTVMFRKDLINQTGLVNEDYNVLEDWDFWIRLSDVADFVHVAEVSCEYSQRVNGDNATQTEGESFQIIRSQIYGKIQSLG</sequence>
<evidence type="ECO:0000256" key="2">
    <source>
        <dbReference type="ARBA" id="ARBA00022676"/>
    </source>
</evidence>
<protein>
    <recommendedName>
        <fullName evidence="4">Glycosyltransferase 2-like domain-containing protein</fullName>
    </recommendedName>
</protein>
<reference evidence="5 6" key="1">
    <citation type="submission" date="2016-12" db="EMBL/GenBank/DDBJ databases">
        <title>Genome sequencing and description of Paenibacillus sp. nov. from high altitude lake in the Indian Trans- Himalayas.</title>
        <authorList>
            <person name="Kiran S."/>
            <person name="Swarnkar M.K."/>
            <person name="Rana A."/>
            <person name="Tewari R."/>
            <person name="Gulati A."/>
        </authorList>
    </citation>
    <scope>NUCLEOTIDE SEQUENCE [LARGE SCALE GENOMIC DNA]</scope>
    <source>
        <strain evidence="5 6">IHBB 9951</strain>
    </source>
</reference>
<feature type="domain" description="Glycosyltransferase 2-like" evidence="4">
    <location>
        <begin position="646"/>
        <end position="756"/>
    </location>
</feature>
<comment type="caution">
    <text evidence="5">The sequence shown here is derived from an EMBL/GenBank/DDBJ whole genome shotgun (WGS) entry which is preliminary data.</text>
</comment>
<dbReference type="InterPro" id="IPR011990">
    <property type="entry name" value="TPR-like_helical_dom_sf"/>
</dbReference>
<feature type="domain" description="Glycosyltransferase 2-like" evidence="4">
    <location>
        <begin position="11"/>
        <end position="90"/>
    </location>
</feature>
<dbReference type="SUPFAM" id="SSF53448">
    <property type="entry name" value="Nucleotide-diphospho-sugar transferases"/>
    <property type="match status" value="2"/>
</dbReference>
<evidence type="ECO:0000313" key="5">
    <source>
        <dbReference type="EMBL" id="OOC63745.1"/>
    </source>
</evidence>
<dbReference type="Gene3D" id="3.90.550.10">
    <property type="entry name" value="Spore Coat Polysaccharide Biosynthesis Protein SpsA, Chain A"/>
    <property type="match status" value="2"/>
</dbReference>
<organism evidence="5 6">
    <name type="scientific">Paenibacillus ihbetae</name>
    <dbReference type="NCBI Taxonomy" id="1870820"/>
    <lineage>
        <taxon>Bacteria</taxon>
        <taxon>Bacillati</taxon>
        <taxon>Bacillota</taxon>
        <taxon>Bacilli</taxon>
        <taxon>Bacillales</taxon>
        <taxon>Paenibacillaceae</taxon>
        <taxon>Paenibacillus</taxon>
    </lineage>
</organism>
<evidence type="ECO:0000256" key="3">
    <source>
        <dbReference type="ARBA" id="ARBA00022679"/>
    </source>
</evidence>
<name>A0ABX3K2T6_9BACL</name>
<dbReference type="RefSeq" id="WP_189636085.1">
    <property type="nucleotide sequence ID" value="NZ_MRVI01000001.1"/>
</dbReference>
<dbReference type="Pfam" id="PF13181">
    <property type="entry name" value="TPR_8"/>
    <property type="match status" value="1"/>
</dbReference>
<dbReference type="EMBL" id="MRVI01000001">
    <property type="protein sequence ID" value="OOC63745.1"/>
    <property type="molecule type" value="Genomic_DNA"/>
</dbReference>
<dbReference type="PANTHER" id="PTHR43630:SF1">
    <property type="entry name" value="POLY-BETA-1,6-N-ACETYL-D-GLUCOSAMINE SYNTHASE"/>
    <property type="match status" value="1"/>
</dbReference>
<keyword evidence="2" id="KW-0328">Glycosyltransferase</keyword>
<dbReference type="InterPro" id="IPR029044">
    <property type="entry name" value="Nucleotide-diphossugar_trans"/>
</dbReference>
<evidence type="ECO:0000259" key="4">
    <source>
        <dbReference type="Pfam" id="PF00535"/>
    </source>
</evidence>
<dbReference type="InterPro" id="IPR019734">
    <property type="entry name" value="TPR_rpt"/>
</dbReference>
<comment type="similarity">
    <text evidence="1">Belongs to the glycosyltransferase 2 family.</text>
</comment>
<accession>A0ABX3K2T6</accession>
<dbReference type="InterPro" id="IPR001173">
    <property type="entry name" value="Glyco_trans_2-like"/>
</dbReference>
<dbReference type="Proteomes" id="UP000189059">
    <property type="component" value="Unassembled WGS sequence"/>
</dbReference>
<dbReference type="SUPFAM" id="SSF48452">
    <property type="entry name" value="TPR-like"/>
    <property type="match status" value="1"/>
</dbReference>
<evidence type="ECO:0000313" key="6">
    <source>
        <dbReference type="Proteomes" id="UP000189059"/>
    </source>
</evidence>
<evidence type="ECO:0000256" key="1">
    <source>
        <dbReference type="ARBA" id="ARBA00006739"/>
    </source>
</evidence>
<dbReference type="PANTHER" id="PTHR43630">
    <property type="entry name" value="POLY-BETA-1,6-N-ACETYL-D-GLUCOSAMINE SYNTHASE"/>
    <property type="match status" value="1"/>
</dbReference>